<gene>
    <name evidence="2" type="ORF">MONAX_5E018468</name>
</gene>
<sequence>MGSSYDRRDPSETRGPTCVTRCQSLSGHGPLVTGAFRFQDTTGAPATVSVPGGRRSIRINDRGSVLPVDEVQLALSVEEQSEPSSPGGTPGCRSSPGPGVRRQSPV</sequence>
<dbReference type="Proteomes" id="UP000335636">
    <property type="component" value="Unassembled WGS sequence"/>
</dbReference>
<evidence type="ECO:0000313" key="3">
    <source>
        <dbReference type="Proteomes" id="UP000335636"/>
    </source>
</evidence>
<organism evidence="2 3">
    <name type="scientific">Marmota monax</name>
    <name type="common">Woodchuck</name>
    <dbReference type="NCBI Taxonomy" id="9995"/>
    <lineage>
        <taxon>Eukaryota</taxon>
        <taxon>Metazoa</taxon>
        <taxon>Chordata</taxon>
        <taxon>Craniata</taxon>
        <taxon>Vertebrata</taxon>
        <taxon>Euteleostomi</taxon>
        <taxon>Mammalia</taxon>
        <taxon>Eutheria</taxon>
        <taxon>Euarchontoglires</taxon>
        <taxon>Glires</taxon>
        <taxon>Rodentia</taxon>
        <taxon>Sciuromorpha</taxon>
        <taxon>Sciuridae</taxon>
        <taxon>Xerinae</taxon>
        <taxon>Marmotini</taxon>
        <taxon>Marmota</taxon>
    </lineage>
</organism>
<name>A0A5E4CVQ5_MARMO</name>
<accession>A0A5E4CVQ5</accession>
<reference evidence="2" key="1">
    <citation type="submission" date="2019-04" db="EMBL/GenBank/DDBJ databases">
        <authorList>
            <person name="Alioto T."/>
            <person name="Alioto T."/>
        </authorList>
    </citation>
    <scope>NUCLEOTIDE SEQUENCE [LARGE SCALE GENOMIC DNA]</scope>
</reference>
<dbReference type="AlphaFoldDB" id="A0A5E4CVQ5"/>
<keyword evidence="3" id="KW-1185">Reference proteome</keyword>
<protein>
    <submittedName>
        <fullName evidence="2">Uncharacterized protein</fullName>
    </submittedName>
</protein>
<evidence type="ECO:0000313" key="2">
    <source>
        <dbReference type="EMBL" id="VTJ85815.1"/>
    </source>
</evidence>
<feature type="compositionally biased region" description="Basic and acidic residues" evidence="1">
    <location>
        <begin position="1"/>
        <end position="12"/>
    </location>
</feature>
<dbReference type="EMBL" id="CABDUW010002188">
    <property type="protein sequence ID" value="VTJ85815.1"/>
    <property type="molecule type" value="Genomic_DNA"/>
</dbReference>
<feature type="region of interest" description="Disordered" evidence="1">
    <location>
        <begin position="77"/>
        <end position="106"/>
    </location>
</feature>
<feature type="region of interest" description="Disordered" evidence="1">
    <location>
        <begin position="1"/>
        <end position="26"/>
    </location>
</feature>
<proteinExistence type="predicted"/>
<comment type="caution">
    <text evidence="2">The sequence shown here is derived from an EMBL/GenBank/DDBJ whole genome shotgun (WGS) entry which is preliminary data.</text>
</comment>
<evidence type="ECO:0000256" key="1">
    <source>
        <dbReference type="SAM" id="MobiDB-lite"/>
    </source>
</evidence>